<keyword evidence="1" id="KW-0732">Signal</keyword>
<protein>
    <recommendedName>
        <fullName evidence="4">Secreted protein</fullName>
    </recommendedName>
</protein>
<sequence length="117" mass="12611">MTKPIVRALLWFRALFNPPAPAAPAPCAAHPFALTFGAHGFNLVPRDTGPSAGSYVVDTERDLIGQVMGVNGARLRLRPPAGGRTWEAEAQNVRPATGAEELSAKVRAVNGWRRWGR</sequence>
<evidence type="ECO:0000256" key="1">
    <source>
        <dbReference type="SAM" id="SignalP"/>
    </source>
</evidence>
<dbReference type="RefSeq" id="WP_190130361.1">
    <property type="nucleotide sequence ID" value="NZ_BNBD01000005.1"/>
</dbReference>
<evidence type="ECO:0000313" key="2">
    <source>
        <dbReference type="EMBL" id="GHF47327.1"/>
    </source>
</evidence>
<dbReference type="AlphaFoldDB" id="A0A919B3J3"/>
<dbReference type="Proteomes" id="UP000638313">
    <property type="component" value="Unassembled WGS sequence"/>
</dbReference>
<dbReference type="EMBL" id="BNBD01000005">
    <property type="protein sequence ID" value="GHF47327.1"/>
    <property type="molecule type" value="Genomic_DNA"/>
</dbReference>
<evidence type="ECO:0000313" key="3">
    <source>
        <dbReference type="Proteomes" id="UP000638313"/>
    </source>
</evidence>
<keyword evidence="3" id="KW-1185">Reference proteome</keyword>
<reference evidence="2" key="1">
    <citation type="journal article" date="2014" name="Int. J. Syst. Evol. Microbiol.">
        <title>Complete genome sequence of Corynebacterium casei LMG S-19264T (=DSM 44701T), isolated from a smear-ripened cheese.</title>
        <authorList>
            <consortium name="US DOE Joint Genome Institute (JGI-PGF)"/>
            <person name="Walter F."/>
            <person name="Albersmeier A."/>
            <person name="Kalinowski J."/>
            <person name="Ruckert C."/>
        </authorList>
    </citation>
    <scope>NUCLEOTIDE SEQUENCE</scope>
    <source>
        <strain evidence="2">JCM 4059</strain>
    </source>
</reference>
<organism evidence="2 3">
    <name type="scientific">Streptomyces mashuensis</name>
    <dbReference type="NCBI Taxonomy" id="33904"/>
    <lineage>
        <taxon>Bacteria</taxon>
        <taxon>Bacillati</taxon>
        <taxon>Actinomycetota</taxon>
        <taxon>Actinomycetes</taxon>
        <taxon>Kitasatosporales</taxon>
        <taxon>Streptomycetaceae</taxon>
        <taxon>Streptomyces</taxon>
    </lineage>
</organism>
<feature type="signal peptide" evidence="1">
    <location>
        <begin position="1"/>
        <end position="22"/>
    </location>
</feature>
<reference evidence="2" key="2">
    <citation type="submission" date="2020-09" db="EMBL/GenBank/DDBJ databases">
        <authorList>
            <person name="Sun Q."/>
            <person name="Ohkuma M."/>
        </authorList>
    </citation>
    <scope>NUCLEOTIDE SEQUENCE</scope>
    <source>
        <strain evidence="2">JCM 4059</strain>
    </source>
</reference>
<feature type="chain" id="PRO_5037137013" description="Secreted protein" evidence="1">
    <location>
        <begin position="23"/>
        <end position="117"/>
    </location>
</feature>
<comment type="caution">
    <text evidence="2">The sequence shown here is derived from an EMBL/GenBank/DDBJ whole genome shotgun (WGS) entry which is preliminary data.</text>
</comment>
<evidence type="ECO:0008006" key="4">
    <source>
        <dbReference type="Google" id="ProtNLM"/>
    </source>
</evidence>
<accession>A0A919B3J3</accession>
<proteinExistence type="predicted"/>
<gene>
    <name evidence="2" type="ORF">GCM10010218_30840</name>
</gene>
<name>A0A919B3J3_9ACTN</name>